<sequence length="219" mass="24919">MTRKEQEKSTQELTTKLIKKIDEDPYDEQAYYALGTVLTEQKSYEQAEELFKRALNAVVDKPQKLALLHYGLGNVYYASALYDEALKEFSLVNDKDLQAQAYLMLAQTYYAKENYQKALAFAMTADQLESTLTTLGLMGDCFLALGDFNQAKAMYLQALAKDTTDARINFQLGVLAVVDGEDPSKYFDRAKKSDPKLYQKLNERLKDVEQVIQATNKKK</sequence>
<dbReference type="eggNOG" id="COG0457">
    <property type="taxonomic scope" value="Bacteria"/>
</dbReference>
<dbReference type="AlphaFoldDB" id="A0A0R1TZT7"/>
<name>A0A0R1TZT7_9LACO</name>
<keyword evidence="1" id="KW-0802">TPR repeat</keyword>
<dbReference type="Proteomes" id="UP000051324">
    <property type="component" value="Unassembled WGS sequence"/>
</dbReference>
<reference evidence="2 3" key="1">
    <citation type="journal article" date="2015" name="Genome Announc.">
        <title>Expanding the biotechnology potential of lactobacilli through comparative genomics of 213 strains and associated genera.</title>
        <authorList>
            <person name="Sun Z."/>
            <person name="Harris H.M."/>
            <person name="McCann A."/>
            <person name="Guo C."/>
            <person name="Argimon S."/>
            <person name="Zhang W."/>
            <person name="Yang X."/>
            <person name="Jeffery I.B."/>
            <person name="Cooney J.C."/>
            <person name="Kagawa T.F."/>
            <person name="Liu W."/>
            <person name="Song Y."/>
            <person name="Salvetti E."/>
            <person name="Wrobel A."/>
            <person name="Rasinkangas P."/>
            <person name="Parkhill J."/>
            <person name="Rea M.C."/>
            <person name="O'Sullivan O."/>
            <person name="Ritari J."/>
            <person name="Douillard F.P."/>
            <person name="Paul Ross R."/>
            <person name="Yang R."/>
            <person name="Briner A.E."/>
            <person name="Felis G.E."/>
            <person name="de Vos W.M."/>
            <person name="Barrangou R."/>
            <person name="Klaenhammer T.R."/>
            <person name="Caufield P.W."/>
            <person name="Cui Y."/>
            <person name="Zhang H."/>
            <person name="O'Toole P.W."/>
        </authorList>
    </citation>
    <scope>NUCLEOTIDE SEQUENCE [LARGE SCALE GENOMIC DNA]</scope>
    <source>
        <strain evidence="2 3">DSM 16634</strain>
    </source>
</reference>
<dbReference type="OrthoDB" id="2329209at2"/>
<dbReference type="RefSeq" id="WP_025086884.1">
    <property type="nucleotide sequence ID" value="NZ_AZFT01000053.1"/>
</dbReference>
<dbReference type="EMBL" id="AZFT01000053">
    <property type="protein sequence ID" value="KRL84133.1"/>
    <property type="molecule type" value="Genomic_DNA"/>
</dbReference>
<feature type="repeat" description="TPR" evidence="1">
    <location>
        <begin position="28"/>
        <end position="61"/>
    </location>
</feature>
<dbReference type="PATRIC" id="fig|1423724.4.peg.1476"/>
<dbReference type="Gene3D" id="1.25.40.10">
    <property type="entry name" value="Tetratricopeptide repeat domain"/>
    <property type="match status" value="2"/>
</dbReference>
<dbReference type="Pfam" id="PF04733">
    <property type="entry name" value="Coatomer_E"/>
    <property type="match status" value="1"/>
</dbReference>
<accession>A0A0R1TZT7</accession>
<evidence type="ECO:0000256" key="1">
    <source>
        <dbReference type="PROSITE-ProRule" id="PRU00339"/>
    </source>
</evidence>
<dbReference type="SMART" id="SM00028">
    <property type="entry name" value="TPR"/>
    <property type="match status" value="4"/>
</dbReference>
<comment type="caution">
    <text evidence="2">The sequence shown here is derived from an EMBL/GenBank/DDBJ whole genome shotgun (WGS) entry which is preliminary data.</text>
</comment>
<dbReference type="SUPFAM" id="SSF81901">
    <property type="entry name" value="HCP-like"/>
    <property type="match status" value="1"/>
</dbReference>
<dbReference type="PROSITE" id="PS50005">
    <property type="entry name" value="TPR"/>
    <property type="match status" value="1"/>
</dbReference>
<dbReference type="PANTHER" id="PTHR12558:SF13">
    <property type="entry name" value="CELL DIVISION CYCLE PROTEIN 27 HOMOLOG"/>
    <property type="match status" value="1"/>
</dbReference>
<dbReference type="STRING" id="1423724.FC32_GL001413"/>
<keyword evidence="3" id="KW-1185">Reference proteome</keyword>
<dbReference type="InterPro" id="IPR019734">
    <property type="entry name" value="TPR_rpt"/>
</dbReference>
<dbReference type="InterPro" id="IPR011990">
    <property type="entry name" value="TPR-like_helical_dom_sf"/>
</dbReference>
<dbReference type="PROSITE" id="PS50293">
    <property type="entry name" value="TPR_REGION"/>
    <property type="match status" value="1"/>
</dbReference>
<organism evidence="2 3">
    <name type="scientific">Ligilactobacillus apodemi DSM 16634 = JCM 16172</name>
    <dbReference type="NCBI Taxonomy" id="1423724"/>
    <lineage>
        <taxon>Bacteria</taxon>
        <taxon>Bacillati</taxon>
        <taxon>Bacillota</taxon>
        <taxon>Bacilli</taxon>
        <taxon>Lactobacillales</taxon>
        <taxon>Lactobacillaceae</taxon>
        <taxon>Ligilactobacillus</taxon>
    </lineage>
</organism>
<evidence type="ECO:0000313" key="3">
    <source>
        <dbReference type="Proteomes" id="UP000051324"/>
    </source>
</evidence>
<dbReference type="PANTHER" id="PTHR12558">
    <property type="entry name" value="CELL DIVISION CYCLE 16,23,27"/>
    <property type="match status" value="1"/>
</dbReference>
<dbReference type="Pfam" id="PF13424">
    <property type="entry name" value="TPR_12"/>
    <property type="match status" value="1"/>
</dbReference>
<gene>
    <name evidence="2" type="ORF">FC32_GL001413</name>
</gene>
<proteinExistence type="predicted"/>
<protein>
    <submittedName>
        <fullName evidence="2">TPR repeat-containing protein</fullName>
    </submittedName>
</protein>
<evidence type="ECO:0000313" key="2">
    <source>
        <dbReference type="EMBL" id="KRL84133.1"/>
    </source>
</evidence>